<organism evidence="4 5">
    <name type="scientific">Pelobates cultripes</name>
    <name type="common">Western spadefoot toad</name>
    <dbReference type="NCBI Taxonomy" id="61616"/>
    <lineage>
        <taxon>Eukaryota</taxon>
        <taxon>Metazoa</taxon>
        <taxon>Chordata</taxon>
        <taxon>Craniata</taxon>
        <taxon>Vertebrata</taxon>
        <taxon>Euteleostomi</taxon>
        <taxon>Amphibia</taxon>
        <taxon>Batrachia</taxon>
        <taxon>Anura</taxon>
        <taxon>Pelobatoidea</taxon>
        <taxon>Pelobatidae</taxon>
        <taxon>Pelobates</taxon>
    </lineage>
</organism>
<protein>
    <submittedName>
        <fullName evidence="4">Acidic amino acid decarboxylase GADL1</fullName>
    </submittedName>
</protein>
<keyword evidence="3" id="KW-0456">Lyase</keyword>
<reference evidence="4" key="1">
    <citation type="submission" date="2022-03" db="EMBL/GenBank/DDBJ databases">
        <authorList>
            <person name="Alioto T."/>
            <person name="Alioto T."/>
            <person name="Gomez Garrido J."/>
        </authorList>
    </citation>
    <scope>NUCLEOTIDE SEQUENCE</scope>
</reference>
<sequence>MGFLSWKKFCVRQALFSKSILRILLNHAYDNLHCGYEEFDCTKSVILLTHSPQHKFTPNKPPNPIDTIPDNVGLSSLQLNHKCVPCLVPNTIMFYMCMYCARFSRPEYANICFWYIPPSFRNMEKGPEYWQKLHQVTPVIKERMMKKGSMMVGYQPHRDKVNFFRHIIISPQVSREDMDFVLDEIDHLGRDL</sequence>
<dbReference type="PANTHER" id="PTHR45677:SF1">
    <property type="entry name" value="ACIDIC AMINO ACID DECARBOXYLASE GADL1"/>
    <property type="match status" value="1"/>
</dbReference>
<evidence type="ECO:0000313" key="5">
    <source>
        <dbReference type="Proteomes" id="UP001295444"/>
    </source>
</evidence>
<dbReference type="GO" id="GO:0005737">
    <property type="term" value="C:cytoplasm"/>
    <property type="evidence" value="ECO:0007669"/>
    <property type="project" value="TreeGrafter"/>
</dbReference>
<gene>
    <name evidence="4" type="ORF">PECUL_23A047588</name>
</gene>
<comment type="similarity">
    <text evidence="1">Belongs to the group II decarboxylase family.</text>
</comment>
<keyword evidence="3" id="KW-0210">Decarboxylase</keyword>
<comment type="subunit">
    <text evidence="2">Homodimer.</text>
</comment>
<dbReference type="EMBL" id="OW240915">
    <property type="protein sequence ID" value="CAH2282952.1"/>
    <property type="molecule type" value="Genomic_DNA"/>
</dbReference>
<dbReference type="Gene3D" id="3.90.1150.170">
    <property type="match status" value="1"/>
</dbReference>
<proteinExistence type="inferred from homology"/>
<evidence type="ECO:0000313" key="4">
    <source>
        <dbReference type="EMBL" id="CAH2282952.1"/>
    </source>
</evidence>
<dbReference type="PANTHER" id="PTHR45677">
    <property type="entry name" value="GLUTAMATE DECARBOXYLASE-RELATED"/>
    <property type="match status" value="1"/>
</dbReference>
<dbReference type="SUPFAM" id="SSF53383">
    <property type="entry name" value="PLP-dependent transferases"/>
    <property type="match status" value="1"/>
</dbReference>
<keyword evidence="5" id="KW-1185">Reference proteome</keyword>
<evidence type="ECO:0000256" key="3">
    <source>
        <dbReference type="ARBA" id="ARBA00022793"/>
    </source>
</evidence>
<name>A0AAD1RXX2_PELCU</name>
<evidence type="ECO:0000256" key="1">
    <source>
        <dbReference type="ARBA" id="ARBA00009533"/>
    </source>
</evidence>
<dbReference type="AlphaFoldDB" id="A0AAD1RXX2"/>
<accession>A0AAD1RXX2</accession>
<dbReference type="InterPro" id="IPR015424">
    <property type="entry name" value="PyrdxlP-dep_Trfase"/>
</dbReference>
<dbReference type="GO" id="GO:0016831">
    <property type="term" value="F:carboxy-lyase activity"/>
    <property type="evidence" value="ECO:0007669"/>
    <property type="project" value="UniProtKB-KW"/>
</dbReference>
<evidence type="ECO:0000256" key="2">
    <source>
        <dbReference type="ARBA" id="ARBA00011738"/>
    </source>
</evidence>
<dbReference type="Proteomes" id="UP001295444">
    <property type="component" value="Chromosome 04"/>
</dbReference>